<gene>
    <name evidence="4" type="ORF">PVIIG_01344</name>
</gene>
<sequence length="380" mass="42565">MEQTPDAKAEEIDLEKYTHSGSIANTTLKKIIEKCVQGNAPITALCDFGEKVLKEELDKVYTKKEKGNKVEKGISFPVTISVNEVCNNYSPAPSENEETLKSGDIVKICLGCHIDGHISMVGHTIYIGTENEVIEGPKAEVLKNAHTLSQLFLKSLKVGINASDVTKNIQKACEELKCTVISNCVSYQIKKYILEGSKFILLKENPENKVEDFQIESDDIYIVDVMVTTGDGKIKESDHKTTIYKREVQKNYHLKTNLGRSFINEVNKKFPVLPFHVKHVEDQRAALIGIPEALRHDLIKPYNVFAEKKKEFVSQFKYTVMVKEEGIKQLTGIKCTQLNNCKTVNEIQDEALKAILATSLTAKKKKAKGAKPSEETSQEN</sequence>
<dbReference type="CDD" id="cd01089">
    <property type="entry name" value="PA2G4-like"/>
    <property type="match status" value="1"/>
</dbReference>
<accession>A0A0J9S9C6</accession>
<dbReference type="OrthoDB" id="5876363at2759"/>
<protein>
    <recommendedName>
        <fullName evidence="3">Peptidase M24 domain-containing protein</fullName>
    </recommendedName>
</protein>
<dbReference type="SUPFAM" id="SSF46785">
    <property type="entry name" value="Winged helix' DNA-binding domain"/>
    <property type="match status" value="1"/>
</dbReference>
<evidence type="ECO:0000313" key="5">
    <source>
        <dbReference type="Proteomes" id="UP000053562"/>
    </source>
</evidence>
<evidence type="ECO:0000313" key="4">
    <source>
        <dbReference type="EMBL" id="KMZ78567.1"/>
    </source>
</evidence>
<evidence type="ECO:0000256" key="2">
    <source>
        <dbReference type="SAM" id="MobiDB-lite"/>
    </source>
</evidence>
<dbReference type="InterPro" id="IPR036390">
    <property type="entry name" value="WH_DNA-bd_sf"/>
</dbReference>
<evidence type="ECO:0000259" key="3">
    <source>
        <dbReference type="Pfam" id="PF00557"/>
    </source>
</evidence>
<dbReference type="InterPro" id="IPR036005">
    <property type="entry name" value="Creatinase/aminopeptidase-like"/>
</dbReference>
<dbReference type="AlphaFoldDB" id="A0A0J9S9C6"/>
<dbReference type="FunFam" id="1.10.10.10:FF:000465">
    <property type="entry name" value="Proliferation-associated protein 2g4, putative"/>
    <property type="match status" value="1"/>
</dbReference>
<dbReference type="InterPro" id="IPR000994">
    <property type="entry name" value="Pept_M24"/>
</dbReference>
<dbReference type="Gene3D" id="3.90.230.10">
    <property type="entry name" value="Creatinase/methionine aminopeptidase superfamily"/>
    <property type="match status" value="1"/>
</dbReference>
<dbReference type="EMBL" id="KQ234366">
    <property type="protein sequence ID" value="KMZ78567.1"/>
    <property type="molecule type" value="Genomic_DNA"/>
</dbReference>
<organism evidence="4 5">
    <name type="scientific">Plasmodium vivax India VII</name>
    <dbReference type="NCBI Taxonomy" id="1077284"/>
    <lineage>
        <taxon>Eukaryota</taxon>
        <taxon>Sar</taxon>
        <taxon>Alveolata</taxon>
        <taxon>Apicomplexa</taxon>
        <taxon>Aconoidasida</taxon>
        <taxon>Haemosporida</taxon>
        <taxon>Plasmodiidae</taxon>
        <taxon>Plasmodium</taxon>
        <taxon>Plasmodium (Plasmodium)</taxon>
    </lineage>
</organism>
<dbReference type="InterPro" id="IPR047113">
    <property type="entry name" value="PA2G4/ARX1"/>
</dbReference>
<feature type="region of interest" description="Disordered" evidence="2">
    <location>
        <begin position="361"/>
        <end position="380"/>
    </location>
</feature>
<dbReference type="Pfam" id="PF00557">
    <property type="entry name" value="Peptidase_M24"/>
    <property type="match status" value="1"/>
</dbReference>
<comment type="similarity">
    <text evidence="1">Belongs to the peptidase M24 family.</text>
</comment>
<proteinExistence type="inferred from homology"/>
<dbReference type="Proteomes" id="UP000053562">
    <property type="component" value="Unassembled WGS sequence"/>
</dbReference>
<evidence type="ECO:0000256" key="1">
    <source>
        <dbReference type="ARBA" id="ARBA00007319"/>
    </source>
</evidence>
<name>A0A0J9S9C6_PLAVI</name>
<dbReference type="PANTHER" id="PTHR10804">
    <property type="entry name" value="PROTEASE FAMILY M24 METHIONYL AMINOPEPTIDASE, AMINOPEPTIDASE P"/>
    <property type="match status" value="1"/>
</dbReference>
<reference evidence="4 5" key="1">
    <citation type="submission" date="2011-08" db="EMBL/GenBank/DDBJ databases">
        <title>The Genome Sequence of Plasmodium vivax India VII.</title>
        <authorList>
            <consortium name="The Broad Institute Genome Sequencing Platform"/>
            <consortium name="The Broad Institute Genome Sequencing Center for Infectious Disease"/>
            <person name="Neafsey D."/>
            <person name="Carlton J."/>
            <person name="Barnwell J."/>
            <person name="Collins W."/>
            <person name="Escalante A."/>
            <person name="Mullikin J."/>
            <person name="Saul A."/>
            <person name="Guigo R."/>
            <person name="Camara F."/>
            <person name="Young S.K."/>
            <person name="Zeng Q."/>
            <person name="Gargeya S."/>
            <person name="Fitzgerald M."/>
            <person name="Haas B."/>
            <person name="Abouelleil A."/>
            <person name="Alvarado L."/>
            <person name="Arachchi H.M."/>
            <person name="Berlin A."/>
            <person name="Brown A."/>
            <person name="Chapman S.B."/>
            <person name="Chen Z."/>
            <person name="Dunbar C."/>
            <person name="Freedman E."/>
            <person name="Gearin G."/>
            <person name="Gellesch M."/>
            <person name="Goldberg J."/>
            <person name="Griggs A."/>
            <person name="Gujja S."/>
            <person name="Heiman D."/>
            <person name="Howarth C."/>
            <person name="Larson L."/>
            <person name="Lui A."/>
            <person name="MacDonald P.J.P."/>
            <person name="Montmayeur A."/>
            <person name="Murphy C."/>
            <person name="Neiman D."/>
            <person name="Pearson M."/>
            <person name="Priest M."/>
            <person name="Roberts A."/>
            <person name="Saif S."/>
            <person name="Shea T."/>
            <person name="Shenoy N."/>
            <person name="Sisk P."/>
            <person name="Stolte C."/>
            <person name="Sykes S."/>
            <person name="Wortman J."/>
            <person name="Nusbaum C."/>
            <person name="Birren B."/>
        </authorList>
    </citation>
    <scope>NUCLEOTIDE SEQUENCE [LARGE SCALE GENOMIC DNA]</scope>
    <source>
        <strain evidence="4 5">India VII</strain>
    </source>
</reference>
<feature type="domain" description="Peptidase M24" evidence="3">
    <location>
        <begin position="17"/>
        <end position="176"/>
    </location>
</feature>
<dbReference type="SUPFAM" id="SSF55920">
    <property type="entry name" value="Creatinase/aminopeptidase"/>
    <property type="match status" value="1"/>
</dbReference>
<dbReference type="Gene3D" id="1.10.10.10">
    <property type="entry name" value="Winged helix-like DNA-binding domain superfamily/Winged helix DNA-binding domain"/>
    <property type="match status" value="1"/>
</dbReference>
<dbReference type="InterPro" id="IPR036388">
    <property type="entry name" value="WH-like_DNA-bd_sf"/>
</dbReference>
<dbReference type="PANTHER" id="PTHR10804:SF11">
    <property type="entry name" value="PROLIFERATION-ASSOCIATED PROTEIN 2G4"/>
    <property type="match status" value="1"/>
</dbReference>